<dbReference type="Proteomes" id="UP001174909">
    <property type="component" value="Unassembled WGS sequence"/>
</dbReference>
<feature type="signal peptide" evidence="2">
    <location>
        <begin position="1"/>
        <end position="19"/>
    </location>
</feature>
<keyword evidence="1" id="KW-1133">Transmembrane helix</keyword>
<accession>A0AA35SI21</accession>
<evidence type="ECO:0000313" key="3">
    <source>
        <dbReference type="EMBL" id="CAI8030500.1"/>
    </source>
</evidence>
<dbReference type="InterPro" id="IPR005496">
    <property type="entry name" value="Integral_membrane_TerC"/>
</dbReference>
<feature type="transmembrane region" description="Helical" evidence="1">
    <location>
        <begin position="178"/>
        <end position="199"/>
    </location>
</feature>
<proteinExistence type="predicted"/>
<feature type="transmembrane region" description="Helical" evidence="1">
    <location>
        <begin position="123"/>
        <end position="141"/>
    </location>
</feature>
<name>A0AA35SI21_GEOBA</name>
<comment type="caution">
    <text evidence="3">The sequence shown here is derived from an EMBL/GenBank/DDBJ whole genome shotgun (WGS) entry which is preliminary data.</text>
</comment>
<evidence type="ECO:0000256" key="2">
    <source>
        <dbReference type="SAM" id="SignalP"/>
    </source>
</evidence>
<dbReference type="AlphaFoldDB" id="A0AA35SI21"/>
<keyword evidence="1" id="KW-0812">Transmembrane</keyword>
<reference evidence="3" key="1">
    <citation type="submission" date="2023-03" db="EMBL/GenBank/DDBJ databases">
        <authorList>
            <person name="Steffen K."/>
            <person name="Cardenas P."/>
        </authorList>
    </citation>
    <scope>NUCLEOTIDE SEQUENCE</scope>
</reference>
<feature type="transmembrane region" description="Helical" evidence="1">
    <location>
        <begin position="63"/>
        <end position="86"/>
    </location>
</feature>
<gene>
    <name evidence="3" type="ORF">GBAR_LOCUS17292</name>
</gene>
<keyword evidence="1" id="KW-0472">Membrane</keyword>
<evidence type="ECO:0000313" key="4">
    <source>
        <dbReference type="Proteomes" id="UP001174909"/>
    </source>
</evidence>
<dbReference type="GO" id="GO:0016020">
    <property type="term" value="C:membrane"/>
    <property type="evidence" value="ECO:0007669"/>
    <property type="project" value="InterPro"/>
</dbReference>
<sequence>MFTLTWIARLTHPLFTVLGEDISGRDIIMLVGGLFLLVKAVHEIRHMFHEHTQPEHTFRASSYAGILTQIALMDIIFSLDSVIVAVGMAADYLPVMVLAIIIAILVMMLAARTIGEFVDAHPSVKMLALSFLVLIGIALMLEGIDIHVEKAFLYTAIAFTVIVEFLNLRRRSHRIKTLAIGVLALIALKFALDLFGVHFRKRIPLYRHSLFGGRRGPQCAPAQVHERSMNASLT</sequence>
<evidence type="ECO:0000256" key="1">
    <source>
        <dbReference type="SAM" id="Phobius"/>
    </source>
</evidence>
<protein>
    <submittedName>
        <fullName evidence="3">UPF0053 protein HI_0056</fullName>
    </submittedName>
</protein>
<dbReference type="EMBL" id="CASHTH010002485">
    <property type="protein sequence ID" value="CAI8030500.1"/>
    <property type="molecule type" value="Genomic_DNA"/>
</dbReference>
<organism evidence="3 4">
    <name type="scientific">Geodia barretti</name>
    <name type="common">Barrett's horny sponge</name>
    <dbReference type="NCBI Taxonomy" id="519541"/>
    <lineage>
        <taxon>Eukaryota</taxon>
        <taxon>Metazoa</taxon>
        <taxon>Porifera</taxon>
        <taxon>Demospongiae</taxon>
        <taxon>Heteroscleromorpha</taxon>
        <taxon>Tetractinellida</taxon>
        <taxon>Astrophorina</taxon>
        <taxon>Geodiidae</taxon>
        <taxon>Geodia</taxon>
    </lineage>
</organism>
<dbReference type="Pfam" id="PF03741">
    <property type="entry name" value="TerC"/>
    <property type="match status" value="1"/>
</dbReference>
<feature type="chain" id="PRO_5041453362" evidence="2">
    <location>
        <begin position="20"/>
        <end position="234"/>
    </location>
</feature>
<feature type="transmembrane region" description="Helical" evidence="1">
    <location>
        <begin position="147"/>
        <end position="166"/>
    </location>
</feature>
<keyword evidence="2" id="KW-0732">Signal</keyword>
<keyword evidence="4" id="KW-1185">Reference proteome</keyword>
<feature type="transmembrane region" description="Helical" evidence="1">
    <location>
        <begin position="92"/>
        <end position="111"/>
    </location>
</feature>